<gene>
    <name evidence="3" type="ORF">TNCT_317521</name>
</gene>
<name>A0A8X6GRZ2_TRICU</name>
<accession>A0A8X6GRZ2</accession>
<dbReference type="AlphaFoldDB" id="A0A8X6GRZ2"/>
<evidence type="ECO:0000313" key="4">
    <source>
        <dbReference type="Proteomes" id="UP000887116"/>
    </source>
</evidence>
<reference evidence="3" key="1">
    <citation type="submission" date="2020-07" db="EMBL/GenBank/DDBJ databases">
        <title>Multicomponent nature underlies the extraordinary mechanical properties of spider dragline silk.</title>
        <authorList>
            <person name="Kono N."/>
            <person name="Nakamura H."/>
            <person name="Mori M."/>
            <person name="Yoshida Y."/>
            <person name="Ohtoshi R."/>
            <person name="Malay A.D."/>
            <person name="Moran D.A.P."/>
            <person name="Tomita M."/>
            <person name="Numata K."/>
            <person name="Arakawa K."/>
        </authorList>
    </citation>
    <scope>NUCLEOTIDE SEQUENCE</scope>
</reference>
<proteinExistence type="predicted"/>
<comment type="caution">
    <text evidence="3">The sequence shown here is derived from an EMBL/GenBank/DDBJ whole genome shotgun (WGS) entry which is preliminary data.</text>
</comment>
<dbReference type="Proteomes" id="UP000887116">
    <property type="component" value="Unassembled WGS sequence"/>
</dbReference>
<sequence>MSRKTNASIEKNFQIENSCGSESDENSSEENILQVSSLLAHSNDRYENKTLLITSRENSFVEEDCSSIPDDDQNEIIQQDRNLSFQQQNIFMDCDINLNDPDEMGSEPRNSASDYSHKKDVASKDQGVSKQKKVHKLICPYCSKCFKTLNSKLNHVKSIHKVRQSFIACQYCDVSCKDKVKLQEHYKHIHNKMLDISLLNGKQKISLYE</sequence>
<feature type="region of interest" description="Disordered" evidence="1">
    <location>
        <begin position="101"/>
        <end position="128"/>
    </location>
</feature>
<dbReference type="EMBL" id="BMAO01013367">
    <property type="protein sequence ID" value="GFQ88408.1"/>
    <property type="molecule type" value="Genomic_DNA"/>
</dbReference>
<dbReference type="InterPro" id="IPR013087">
    <property type="entry name" value="Znf_C2H2_type"/>
</dbReference>
<evidence type="ECO:0000313" key="3">
    <source>
        <dbReference type="EMBL" id="GFQ88408.1"/>
    </source>
</evidence>
<keyword evidence="4" id="KW-1185">Reference proteome</keyword>
<evidence type="ECO:0000259" key="2">
    <source>
        <dbReference type="PROSITE" id="PS00028"/>
    </source>
</evidence>
<feature type="domain" description="C2H2-type" evidence="2">
    <location>
        <begin position="139"/>
        <end position="160"/>
    </location>
</feature>
<evidence type="ECO:0000256" key="1">
    <source>
        <dbReference type="SAM" id="MobiDB-lite"/>
    </source>
</evidence>
<dbReference type="Gene3D" id="3.30.160.60">
    <property type="entry name" value="Classic Zinc Finger"/>
    <property type="match status" value="1"/>
</dbReference>
<protein>
    <recommendedName>
        <fullName evidence="2">C2H2-type domain-containing protein</fullName>
    </recommendedName>
</protein>
<feature type="region of interest" description="Disordered" evidence="1">
    <location>
        <begin position="1"/>
        <end position="30"/>
    </location>
</feature>
<dbReference type="SMART" id="SM00355">
    <property type="entry name" value="ZnF_C2H2"/>
    <property type="match status" value="2"/>
</dbReference>
<organism evidence="3 4">
    <name type="scientific">Trichonephila clavata</name>
    <name type="common">Joro spider</name>
    <name type="synonym">Nephila clavata</name>
    <dbReference type="NCBI Taxonomy" id="2740835"/>
    <lineage>
        <taxon>Eukaryota</taxon>
        <taxon>Metazoa</taxon>
        <taxon>Ecdysozoa</taxon>
        <taxon>Arthropoda</taxon>
        <taxon>Chelicerata</taxon>
        <taxon>Arachnida</taxon>
        <taxon>Araneae</taxon>
        <taxon>Araneomorphae</taxon>
        <taxon>Entelegynae</taxon>
        <taxon>Araneoidea</taxon>
        <taxon>Nephilidae</taxon>
        <taxon>Trichonephila</taxon>
    </lineage>
</organism>
<feature type="domain" description="C2H2-type" evidence="2">
    <location>
        <begin position="169"/>
        <end position="190"/>
    </location>
</feature>
<feature type="compositionally biased region" description="Polar residues" evidence="1">
    <location>
        <begin position="1"/>
        <end position="15"/>
    </location>
</feature>
<dbReference type="PROSITE" id="PS00028">
    <property type="entry name" value="ZINC_FINGER_C2H2_1"/>
    <property type="match status" value="2"/>
</dbReference>